<dbReference type="GO" id="GO:0045892">
    <property type="term" value="P:negative regulation of DNA-templated transcription"/>
    <property type="evidence" value="ECO:0007669"/>
    <property type="project" value="TreeGrafter"/>
</dbReference>
<evidence type="ECO:0000259" key="4">
    <source>
        <dbReference type="PROSITE" id="PS51077"/>
    </source>
</evidence>
<evidence type="ECO:0000313" key="7">
    <source>
        <dbReference type="Proteomes" id="UP000198546"/>
    </source>
</evidence>
<sequence>MISIGSDARDLAPAVTRSIRILDILAEHRGEAMSLTEIAAAIGAAKSSTSNLCAVLEDSGLIQRRRGGGYALGSRTAELGGAYISSFDQLQEFHRLCLASPHLSQQLVKVALLDGTEVLYLARHEGRAPLQLAASIGARFPAASTAVGNVLLAALDDEEIARRFAVPGAFPRWTATSVADLETLVRRVDLARRRGWADDEGAVLAGMQGLAVVLPPVYQHETPLALGVSFPAAETSEEEREELLAELCSLRDDLIAPFQAMRPGGGTPGGQRGGTR</sequence>
<feature type="domain" description="HTH iclR-type" evidence="4">
    <location>
        <begin position="12"/>
        <end position="74"/>
    </location>
</feature>
<evidence type="ECO:0000256" key="2">
    <source>
        <dbReference type="ARBA" id="ARBA00023125"/>
    </source>
</evidence>
<dbReference type="SUPFAM" id="SSF55781">
    <property type="entry name" value="GAF domain-like"/>
    <property type="match status" value="1"/>
</dbReference>
<dbReference type="InterPro" id="IPR014757">
    <property type="entry name" value="Tscrpt_reg_IclR_C"/>
</dbReference>
<dbReference type="EMBL" id="LT629688">
    <property type="protein sequence ID" value="SDD85108.1"/>
    <property type="molecule type" value="Genomic_DNA"/>
</dbReference>
<gene>
    <name evidence="6" type="ORF">SAMN04489747_1893</name>
</gene>
<dbReference type="PANTHER" id="PTHR30136">
    <property type="entry name" value="HELIX-TURN-HELIX TRANSCRIPTIONAL REGULATOR, ICLR FAMILY"/>
    <property type="match status" value="1"/>
</dbReference>
<dbReference type="Pfam" id="PF01614">
    <property type="entry name" value="IclR_C"/>
    <property type="match status" value="1"/>
</dbReference>
<dbReference type="CDD" id="cd00090">
    <property type="entry name" value="HTH_ARSR"/>
    <property type="match status" value="1"/>
</dbReference>
<dbReference type="AlphaFoldDB" id="A0A1G6Y3X6"/>
<dbReference type="PANTHER" id="PTHR30136:SF24">
    <property type="entry name" value="HTH-TYPE TRANSCRIPTIONAL REPRESSOR ALLR"/>
    <property type="match status" value="1"/>
</dbReference>
<dbReference type="Gene3D" id="1.10.10.10">
    <property type="entry name" value="Winged helix-like DNA-binding domain superfamily/Winged helix DNA-binding domain"/>
    <property type="match status" value="1"/>
</dbReference>
<dbReference type="Gene3D" id="3.30.450.40">
    <property type="match status" value="1"/>
</dbReference>
<evidence type="ECO:0000256" key="1">
    <source>
        <dbReference type="ARBA" id="ARBA00023015"/>
    </source>
</evidence>
<accession>A0A1G6Y3X6</accession>
<dbReference type="GO" id="GO:0003700">
    <property type="term" value="F:DNA-binding transcription factor activity"/>
    <property type="evidence" value="ECO:0007669"/>
    <property type="project" value="TreeGrafter"/>
</dbReference>
<reference evidence="6 7" key="1">
    <citation type="submission" date="2016-10" db="EMBL/GenBank/DDBJ databases">
        <authorList>
            <person name="de Groot N.N."/>
        </authorList>
    </citation>
    <scope>NUCLEOTIDE SEQUENCE [LARGE SCALE GENOMIC DNA]</scope>
    <source>
        <strain evidence="6 7">MON 2.2</strain>
    </source>
</reference>
<dbReference type="SUPFAM" id="SSF46785">
    <property type="entry name" value="Winged helix' DNA-binding domain"/>
    <property type="match status" value="1"/>
</dbReference>
<evidence type="ECO:0000259" key="5">
    <source>
        <dbReference type="PROSITE" id="PS51078"/>
    </source>
</evidence>
<dbReference type="GO" id="GO:0003677">
    <property type="term" value="F:DNA binding"/>
    <property type="evidence" value="ECO:0007669"/>
    <property type="project" value="UniProtKB-KW"/>
</dbReference>
<keyword evidence="2 6" id="KW-0238">DNA-binding</keyword>
<evidence type="ECO:0000313" key="6">
    <source>
        <dbReference type="EMBL" id="SDD85108.1"/>
    </source>
</evidence>
<dbReference type="InterPro" id="IPR005471">
    <property type="entry name" value="Tscrpt_reg_IclR_N"/>
</dbReference>
<dbReference type="PROSITE" id="PS51077">
    <property type="entry name" value="HTH_ICLR"/>
    <property type="match status" value="1"/>
</dbReference>
<dbReference type="InterPro" id="IPR036390">
    <property type="entry name" value="WH_DNA-bd_sf"/>
</dbReference>
<dbReference type="Proteomes" id="UP000198546">
    <property type="component" value="Chromosome i"/>
</dbReference>
<organism evidence="6 7">
    <name type="scientific">Auraticoccus monumenti</name>
    <dbReference type="NCBI Taxonomy" id="675864"/>
    <lineage>
        <taxon>Bacteria</taxon>
        <taxon>Bacillati</taxon>
        <taxon>Actinomycetota</taxon>
        <taxon>Actinomycetes</taxon>
        <taxon>Propionibacteriales</taxon>
        <taxon>Propionibacteriaceae</taxon>
        <taxon>Auraticoccus</taxon>
    </lineage>
</organism>
<dbReference type="InterPro" id="IPR050707">
    <property type="entry name" value="HTH_MetabolicPath_Reg"/>
</dbReference>
<proteinExistence type="predicted"/>
<dbReference type="Pfam" id="PF09339">
    <property type="entry name" value="HTH_IclR"/>
    <property type="match status" value="1"/>
</dbReference>
<keyword evidence="3" id="KW-0804">Transcription</keyword>
<keyword evidence="1" id="KW-0805">Transcription regulation</keyword>
<dbReference type="STRING" id="675864.SAMN04489747_1893"/>
<dbReference type="InterPro" id="IPR029016">
    <property type="entry name" value="GAF-like_dom_sf"/>
</dbReference>
<feature type="domain" description="IclR-ED" evidence="5">
    <location>
        <begin position="75"/>
        <end position="260"/>
    </location>
</feature>
<dbReference type="InterPro" id="IPR011991">
    <property type="entry name" value="ArsR-like_HTH"/>
</dbReference>
<dbReference type="OrthoDB" id="4068713at2"/>
<protein>
    <submittedName>
        <fullName evidence="6">DNA-binding transcriptional regulator, IclR family</fullName>
    </submittedName>
</protein>
<dbReference type="InterPro" id="IPR036388">
    <property type="entry name" value="WH-like_DNA-bd_sf"/>
</dbReference>
<dbReference type="PROSITE" id="PS51078">
    <property type="entry name" value="ICLR_ED"/>
    <property type="match status" value="1"/>
</dbReference>
<evidence type="ECO:0000256" key="3">
    <source>
        <dbReference type="ARBA" id="ARBA00023163"/>
    </source>
</evidence>
<name>A0A1G6Y3X6_9ACTN</name>
<keyword evidence="7" id="KW-1185">Reference proteome</keyword>
<dbReference type="SMART" id="SM00346">
    <property type="entry name" value="HTH_ICLR"/>
    <property type="match status" value="1"/>
</dbReference>
<dbReference type="RefSeq" id="WP_090592683.1">
    <property type="nucleotide sequence ID" value="NZ_LT629688.1"/>
</dbReference>